<dbReference type="PANTHER" id="PTHR10824">
    <property type="entry name" value="ACYL-COENZYME A THIOESTERASE-RELATED"/>
    <property type="match status" value="1"/>
</dbReference>
<organism evidence="2 3">
    <name type="scientific">Microbacterium foliorum</name>
    <dbReference type="NCBI Taxonomy" id="104336"/>
    <lineage>
        <taxon>Bacteria</taxon>
        <taxon>Bacillati</taxon>
        <taxon>Actinomycetota</taxon>
        <taxon>Actinomycetes</taxon>
        <taxon>Micrococcales</taxon>
        <taxon>Microbacteriaceae</taxon>
        <taxon>Microbacterium</taxon>
    </lineage>
</organism>
<dbReference type="Pfam" id="PF08840">
    <property type="entry name" value="BAAT_C"/>
    <property type="match status" value="1"/>
</dbReference>
<dbReference type="PANTHER" id="PTHR10824:SF4">
    <property type="entry name" value="ACYL-COENZYME A THIOESTERASE 1-LIKE"/>
    <property type="match status" value="1"/>
</dbReference>
<dbReference type="AlphaFoldDB" id="A0A0F0KIN9"/>
<dbReference type="KEGG" id="mfol:DXT68_03580"/>
<dbReference type="RefSeq" id="WP_052677780.1">
    <property type="nucleotide sequence ID" value="NZ_CP031425.1"/>
</dbReference>
<dbReference type="EMBL" id="JYIU01000045">
    <property type="protein sequence ID" value="KJL19136.1"/>
    <property type="molecule type" value="Genomic_DNA"/>
</dbReference>
<proteinExistence type="predicted"/>
<dbReference type="SUPFAM" id="SSF53474">
    <property type="entry name" value="alpha/beta-Hydrolases"/>
    <property type="match status" value="1"/>
</dbReference>
<comment type="caution">
    <text evidence="2">The sequence shown here is derived from an EMBL/GenBank/DDBJ whole genome shotgun (WGS) entry which is preliminary data.</text>
</comment>
<dbReference type="PATRIC" id="fig|104336.4.peg.2461"/>
<name>A0A0F0KIN9_9MICO</name>
<gene>
    <name evidence="2" type="ORF">RN50_02415</name>
</gene>
<dbReference type="Proteomes" id="UP000033572">
    <property type="component" value="Unassembled WGS sequence"/>
</dbReference>
<protein>
    <recommendedName>
        <fullName evidence="1">BAAT/Acyl-CoA thioester hydrolase C-terminal domain-containing protein</fullName>
    </recommendedName>
</protein>
<dbReference type="GO" id="GO:0006631">
    <property type="term" value="P:fatty acid metabolic process"/>
    <property type="evidence" value="ECO:0007669"/>
    <property type="project" value="TreeGrafter"/>
</dbReference>
<evidence type="ECO:0000313" key="2">
    <source>
        <dbReference type="EMBL" id="KJL19136.1"/>
    </source>
</evidence>
<sequence>MPSPLSSDDTYDALPAHPRGTAVLLLAGSSGRLESARADLLSRRGARVRAIRWFGGVGQRPVPHEVPIELFIDQIELLRRDHDRVAIFGTSFGAEAALVTASTVDIDTTVAASPSSVVWSGLADGQWSSHWTLDGAPLPSVAFDPAWTATTDPPEYLSLYSSSLALDSARTEAATIPVERITGDLLLVTGGDDRVWPSTEFAAAITQRRLVHGRRTTTVEHPDAGHRLILPGEVPADGGVAMARGGSAAADRTLGEHAWVEISRFLDLDLDLDLDRDCDCDCDRDRDCDCD</sequence>
<dbReference type="InterPro" id="IPR029058">
    <property type="entry name" value="AB_hydrolase_fold"/>
</dbReference>
<dbReference type="GO" id="GO:0047617">
    <property type="term" value="F:fatty acyl-CoA hydrolase activity"/>
    <property type="evidence" value="ECO:0007669"/>
    <property type="project" value="TreeGrafter"/>
</dbReference>
<dbReference type="GeneID" id="94443460"/>
<evidence type="ECO:0000259" key="1">
    <source>
        <dbReference type="Pfam" id="PF08840"/>
    </source>
</evidence>
<keyword evidence="3" id="KW-1185">Reference proteome</keyword>
<reference evidence="2 3" key="1">
    <citation type="submission" date="2015-02" db="EMBL/GenBank/DDBJ databases">
        <title>Draft genome sequences of ten Microbacterium spp. with emphasis on heavy metal contaminated environments.</title>
        <authorList>
            <person name="Corretto E."/>
        </authorList>
    </citation>
    <scope>NUCLEOTIDE SEQUENCE [LARGE SCALE GENOMIC DNA]</scope>
    <source>
        <strain evidence="2 3">DSM 12966</strain>
    </source>
</reference>
<dbReference type="GO" id="GO:0006637">
    <property type="term" value="P:acyl-CoA metabolic process"/>
    <property type="evidence" value="ECO:0007669"/>
    <property type="project" value="TreeGrafter"/>
</dbReference>
<accession>A0A0F0KIN9</accession>
<evidence type="ECO:0000313" key="3">
    <source>
        <dbReference type="Proteomes" id="UP000033572"/>
    </source>
</evidence>
<dbReference type="InterPro" id="IPR014940">
    <property type="entry name" value="BAAT_C"/>
</dbReference>
<dbReference type="Gene3D" id="3.40.50.1820">
    <property type="entry name" value="alpha/beta hydrolase"/>
    <property type="match status" value="1"/>
</dbReference>
<feature type="domain" description="BAAT/Acyl-CoA thioester hydrolase C-terminal" evidence="1">
    <location>
        <begin position="68"/>
        <end position="267"/>
    </location>
</feature>